<organism evidence="1 2">
    <name type="scientific">Methylobacterium aquaticum</name>
    <dbReference type="NCBI Taxonomy" id="270351"/>
    <lineage>
        <taxon>Bacteria</taxon>
        <taxon>Pseudomonadati</taxon>
        <taxon>Pseudomonadota</taxon>
        <taxon>Alphaproteobacteria</taxon>
        <taxon>Hyphomicrobiales</taxon>
        <taxon>Methylobacteriaceae</taxon>
        <taxon>Methylobacterium</taxon>
    </lineage>
</organism>
<sequence length="94" mass="10447">MTASCSLRAGRTDKDSDMLQRIFKEFEFKALGIGLIVCRWDVEVSVGPLAVAAMWGRMPITGMFLRAGERELHLEWPFRVCGGLTSGRTPSRAT</sequence>
<protein>
    <submittedName>
        <fullName evidence="1">Uncharacterized protein</fullName>
    </submittedName>
</protein>
<gene>
    <name evidence="1" type="ORF">Maq22A_c26425</name>
</gene>
<dbReference type="PATRIC" id="fig|270351.10.peg.5070"/>
<evidence type="ECO:0000313" key="1">
    <source>
        <dbReference type="EMBL" id="BAQ48150.1"/>
    </source>
</evidence>
<proteinExistence type="predicted"/>
<dbReference type="STRING" id="270351.Maq22A_c26425"/>
<evidence type="ECO:0000313" key="2">
    <source>
        <dbReference type="Proteomes" id="UP000061432"/>
    </source>
</evidence>
<dbReference type="AlphaFoldDB" id="A0A0C6FXT5"/>
<name>A0A0C6FXT5_9HYPH</name>
<reference evidence="1 2" key="1">
    <citation type="journal article" date="2015" name="Genome Announc.">
        <title>Complete Genome Sequence of Methylobacterium aquaticum Strain 22A, Isolated from Racomitrium japonicum Moss.</title>
        <authorList>
            <person name="Tani A."/>
            <person name="Ogura Y."/>
            <person name="Hayashi T."/>
            <person name="Kimbara K."/>
        </authorList>
    </citation>
    <scope>NUCLEOTIDE SEQUENCE [LARGE SCALE GENOMIC DNA]</scope>
    <source>
        <strain evidence="1 2">MA-22A</strain>
    </source>
</reference>
<dbReference type="Proteomes" id="UP000061432">
    <property type="component" value="Chromosome"/>
</dbReference>
<reference evidence="2" key="2">
    <citation type="submission" date="2015-01" db="EMBL/GenBank/DDBJ databases">
        <title>Complete genome sequence of Methylobacterium aquaticum strain 22A.</title>
        <authorList>
            <person name="Tani A."/>
            <person name="Ogura Y."/>
            <person name="Hayashi T."/>
        </authorList>
    </citation>
    <scope>NUCLEOTIDE SEQUENCE [LARGE SCALE GENOMIC DNA]</scope>
    <source>
        <strain evidence="2">MA-22A</strain>
    </source>
</reference>
<dbReference type="EMBL" id="AP014704">
    <property type="protein sequence ID" value="BAQ48150.1"/>
    <property type="molecule type" value="Genomic_DNA"/>
</dbReference>
<dbReference type="KEGG" id="maqu:Maq22A_c26425"/>
<accession>A0A0C6FXT5</accession>